<evidence type="ECO:0000259" key="6">
    <source>
        <dbReference type="Pfam" id="PF00107"/>
    </source>
</evidence>
<feature type="domain" description="Alcohol dehydrogenase-like N-terminal" evidence="7">
    <location>
        <begin position="26"/>
        <end position="145"/>
    </location>
</feature>
<reference evidence="9" key="1">
    <citation type="journal article" date="2019" name="Int. J. Syst. Evol. Microbiol.">
        <title>The Global Catalogue of Microorganisms (GCM) 10K type strain sequencing project: providing services to taxonomists for standard genome sequencing and annotation.</title>
        <authorList>
            <consortium name="The Broad Institute Genomics Platform"/>
            <consortium name="The Broad Institute Genome Sequencing Center for Infectious Disease"/>
            <person name="Wu L."/>
            <person name="Ma J."/>
        </authorList>
    </citation>
    <scope>NUCLEOTIDE SEQUENCE [LARGE SCALE GENOMIC DNA]</scope>
    <source>
        <strain evidence="9">JCM 31319</strain>
    </source>
</reference>
<dbReference type="InterPro" id="IPR036291">
    <property type="entry name" value="NAD(P)-bd_dom_sf"/>
</dbReference>
<evidence type="ECO:0000256" key="2">
    <source>
        <dbReference type="ARBA" id="ARBA00022723"/>
    </source>
</evidence>
<keyword evidence="2 5" id="KW-0479">Metal-binding</keyword>
<evidence type="ECO:0000256" key="1">
    <source>
        <dbReference type="ARBA" id="ARBA00001947"/>
    </source>
</evidence>
<dbReference type="EMBL" id="JBHTLD010000068">
    <property type="protein sequence ID" value="MFD1186425.1"/>
    <property type="molecule type" value="Genomic_DNA"/>
</dbReference>
<dbReference type="PANTHER" id="PTHR42813:SF2">
    <property type="entry name" value="DEHYDROGENASE, ZINC-CONTAINING, PUTATIVE (AFU_ORTHOLOGUE AFUA_2G02810)-RELATED"/>
    <property type="match status" value="1"/>
</dbReference>
<dbReference type="PANTHER" id="PTHR42813">
    <property type="entry name" value="ZINC-TYPE ALCOHOL DEHYDROGENASE-LIKE"/>
    <property type="match status" value="1"/>
</dbReference>
<comment type="caution">
    <text evidence="8">The sequence shown here is derived from an EMBL/GenBank/DDBJ whole genome shotgun (WGS) entry which is preliminary data.</text>
</comment>
<keyword evidence="4 8" id="KW-0560">Oxidoreductase</keyword>
<dbReference type="SUPFAM" id="SSF51735">
    <property type="entry name" value="NAD(P)-binding Rossmann-fold domains"/>
    <property type="match status" value="1"/>
</dbReference>
<dbReference type="EC" id="1.1.1.-" evidence="8"/>
<gene>
    <name evidence="8" type="ORF">ACFQ2O_09425</name>
</gene>
<dbReference type="Proteomes" id="UP001597094">
    <property type="component" value="Unassembled WGS sequence"/>
</dbReference>
<organism evidence="8 9">
    <name type="scientific">Pontibacter rugosus</name>
    <dbReference type="NCBI Taxonomy" id="1745966"/>
    <lineage>
        <taxon>Bacteria</taxon>
        <taxon>Pseudomonadati</taxon>
        <taxon>Bacteroidota</taxon>
        <taxon>Cytophagia</taxon>
        <taxon>Cytophagales</taxon>
        <taxon>Hymenobacteraceae</taxon>
        <taxon>Pontibacter</taxon>
    </lineage>
</organism>
<dbReference type="Gene3D" id="3.90.180.10">
    <property type="entry name" value="Medium-chain alcohol dehydrogenases, catalytic domain"/>
    <property type="match status" value="1"/>
</dbReference>
<keyword evidence="3 5" id="KW-0862">Zinc</keyword>
<comment type="cofactor">
    <cofactor evidence="1 5">
        <name>Zn(2+)</name>
        <dbReference type="ChEBI" id="CHEBI:29105"/>
    </cofactor>
</comment>
<evidence type="ECO:0000259" key="7">
    <source>
        <dbReference type="Pfam" id="PF08240"/>
    </source>
</evidence>
<dbReference type="InterPro" id="IPR002328">
    <property type="entry name" value="ADH_Zn_CS"/>
</dbReference>
<dbReference type="Gene3D" id="3.40.50.720">
    <property type="entry name" value="NAD(P)-binding Rossmann-like Domain"/>
    <property type="match status" value="1"/>
</dbReference>
<evidence type="ECO:0000256" key="3">
    <source>
        <dbReference type="ARBA" id="ARBA00022833"/>
    </source>
</evidence>
<proteinExistence type="inferred from homology"/>
<feature type="domain" description="Alcohol dehydrogenase-like C-terminal" evidence="6">
    <location>
        <begin position="189"/>
        <end position="261"/>
    </location>
</feature>
<dbReference type="PROSITE" id="PS00059">
    <property type="entry name" value="ADH_ZINC"/>
    <property type="match status" value="1"/>
</dbReference>
<accession>A0ABW3SSA7</accession>
<evidence type="ECO:0000313" key="8">
    <source>
        <dbReference type="EMBL" id="MFD1186425.1"/>
    </source>
</evidence>
<dbReference type="RefSeq" id="WP_377526279.1">
    <property type="nucleotide sequence ID" value="NZ_JBHTLD010000068.1"/>
</dbReference>
<dbReference type="InterPro" id="IPR013149">
    <property type="entry name" value="ADH-like_C"/>
</dbReference>
<evidence type="ECO:0000256" key="5">
    <source>
        <dbReference type="RuleBase" id="RU361277"/>
    </source>
</evidence>
<dbReference type="InterPro" id="IPR013154">
    <property type="entry name" value="ADH-like_N"/>
</dbReference>
<evidence type="ECO:0000313" key="9">
    <source>
        <dbReference type="Proteomes" id="UP001597094"/>
    </source>
</evidence>
<dbReference type="GO" id="GO:0016491">
    <property type="term" value="F:oxidoreductase activity"/>
    <property type="evidence" value="ECO:0007669"/>
    <property type="project" value="UniProtKB-KW"/>
</dbReference>
<sequence>MLAMEYRGTQRVRLNKNKPMPEILHPQDAIVRVTRACICGSDLHLYNGNVPDTRVGETFGHEFIGVVEEVGPDVTNIKIGDQVIVPFNIACGECTFCKQELYGNCHEANPQATAVGGIFGYSHIAGGYNGGQAEYVRVPYANVGPVVIPADMHPDDAVMLTDVVPTGYQAAEMGGIQKGDTVVVFGAGPVGIMAARCAWLFGAGRVIVFDQEEYRLDFVRNYAQCEAYNFRSVGDPVVFMKKQTDSLGADVCIDAVGAEAAGSKLQTITGRKMLLQAGSSTALQWAINSAKKGGIVSIVGVYGPTGNLIPIGNALNKGLTIRGNQASVKRLLPRLIKHVQDGVLDPKALITHHFPLEEVSDAYRIFSDKLDYCIKPVLVPPSARV</sequence>
<name>A0ABW3SSA7_9BACT</name>
<dbReference type="CDD" id="cd08283">
    <property type="entry name" value="FDH_like_1"/>
    <property type="match status" value="1"/>
</dbReference>
<keyword evidence="9" id="KW-1185">Reference proteome</keyword>
<dbReference type="SUPFAM" id="SSF50129">
    <property type="entry name" value="GroES-like"/>
    <property type="match status" value="1"/>
</dbReference>
<evidence type="ECO:0000256" key="4">
    <source>
        <dbReference type="ARBA" id="ARBA00023002"/>
    </source>
</evidence>
<dbReference type="Pfam" id="PF08240">
    <property type="entry name" value="ADH_N"/>
    <property type="match status" value="1"/>
</dbReference>
<dbReference type="Pfam" id="PF00107">
    <property type="entry name" value="ADH_zinc_N"/>
    <property type="match status" value="1"/>
</dbReference>
<protein>
    <submittedName>
        <fullName evidence="8">Zinc-dependent alcohol dehydrogenase</fullName>
        <ecNumber evidence="8">1.1.1.-</ecNumber>
    </submittedName>
</protein>
<dbReference type="InterPro" id="IPR011032">
    <property type="entry name" value="GroES-like_sf"/>
</dbReference>
<comment type="similarity">
    <text evidence="5">Belongs to the zinc-containing alcohol dehydrogenase family.</text>
</comment>